<dbReference type="PANTHER" id="PTHR33993:SF14">
    <property type="entry name" value="GB|AAF24581.1"/>
    <property type="match status" value="1"/>
</dbReference>
<dbReference type="InterPro" id="IPR037523">
    <property type="entry name" value="VOC_core"/>
</dbReference>
<sequence length="132" mass="14424">MSEDPGKGPGFVGWNELMTPNLDESLEFYSKVFGWTFDDWPMPDGMTYKVAMVDNKPVAGIMPRTPDVPADAPPMWTAYINVEDCDATLTTAVEGGATVLYPATDMEGIGRFAVIQDPHGAVIAFIKYKPNC</sequence>
<accession>A0AAQ3QRM2</accession>
<dbReference type="Proteomes" id="UP001304300">
    <property type="component" value="Chromosome"/>
</dbReference>
<dbReference type="SUPFAM" id="SSF54593">
    <property type="entry name" value="Glyoxalase/Bleomycin resistance protein/Dihydroxybiphenyl dioxygenase"/>
    <property type="match status" value="1"/>
</dbReference>
<dbReference type="InterPro" id="IPR052164">
    <property type="entry name" value="Anthracycline_SecMetBiosynth"/>
</dbReference>
<evidence type="ECO:0000313" key="2">
    <source>
        <dbReference type="EMBL" id="WOO39451.1"/>
    </source>
</evidence>
<reference evidence="2 3" key="1">
    <citation type="submission" date="2023-10" db="EMBL/GenBank/DDBJ databases">
        <title>Rubellicoccus peritrichatus gen. nov., sp. nov., isolated from an algae of coral reef tank.</title>
        <authorList>
            <person name="Luo J."/>
        </authorList>
    </citation>
    <scope>NUCLEOTIDE SEQUENCE [LARGE SCALE GENOMIC DNA]</scope>
    <source>
        <strain evidence="2 3">CR14</strain>
    </source>
</reference>
<dbReference type="CDD" id="cd07247">
    <property type="entry name" value="SgaA_N_like"/>
    <property type="match status" value="1"/>
</dbReference>
<organism evidence="2 3">
    <name type="scientific">Rubellicoccus peritrichatus</name>
    <dbReference type="NCBI Taxonomy" id="3080537"/>
    <lineage>
        <taxon>Bacteria</taxon>
        <taxon>Pseudomonadati</taxon>
        <taxon>Verrucomicrobiota</taxon>
        <taxon>Opitutia</taxon>
        <taxon>Puniceicoccales</taxon>
        <taxon>Cerasicoccaceae</taxon>
        <taxon>Rubellicoccus</taxon>
    </lineage>
</organism>
<dbReference type="EMBL" id="CP136920">
    <property type="protein sequence ID" value="WOO39451.1"/>
    <property type="molecule type" value="Genomic_DNA"/>
</dbReference>
<proteinExistence type="predicted"/>
<dbReference type="PROSITE" id="PS51819">
    <property type="entry name" value="VOC"/>
    <property type="match status" value="1"/>
</dbReference>
<dbReference type="AlphaFoldDB" id="A0AAQ3QRM2"/>
<evidence type="ECO:0000259" key="1">
    <source>
        <dbReference type="PROSITE" id="PS51819"/>
    </source>
</evidence>
<gene>
    <name evidence="2" type="ORF">RZN69_12575</name>
</gene>
<feature type="domain" description="VOC" evidence="1">
    <location>
        <begin position="11"/>
        <end position="128"/>
    </location>
</feature>
<protein>
    <submittedName>
        <fullName evidence="2">VOC family protein</fullName>
    </submittedName>
</protein>
<keyword evidence="3" id="KW-1185">Reference proteome</keyword>
<dbReference type="PANTHER" id="PTHR33993">
    <property type="entry name" value="GLYOXALASE-RELATED"/>
    <property type="match status" value="1"/>
</dbReference>
<dbReference type="KEGG" id="puo:RZN69_12575"/>
<dbReference type="Gene3D" id="3.10.180.10">
    <property type="entry name" value="2,3-Dihydroxybiphenyl 1,2-Dioxygenase, domain 1"/>
    <property type="match status" value="1"/>
</dbReference>
<dbReference type="Pfam" id="PF00903">
    <property type="entry name" value="Glyoxalase"/>
    <property type="match status" value="1"/>
</dbReference>
<dbReference type="InterPro" id="IPR004360">
    <property type="entry name" value="Glyas_Fos-R_dOase_dom"/>
</dbReference>
<dbReference type="InterPro" id="IPR029068">
    <property type="entry name" value="Glyas_Bleomycin-R_OHBP_Dase"/>
</dbReference>
<dbReference type="RefSeq" id="WP_317831348.1">
    <property type="nucleotide sequence ID" value="NZ_CP136920.1"/>
</dbReference>
<name>A0AAQ3QRM2_9BACT</name>
<evidence type="ECO:0000313" key="3">
    <source>
        <dbReference type="Proteomes" id="UP001304300"/>
    </source>
</evidence>